<sequence length="113" mass="12508">MKKVATQMALVACTLLLAGSASAQTDTTGRPVPDTVGRPIPDDTTRMPRDKKRSKKDRKMPKDSLNRVVKGNNSTAILNSRWTSISPTVYAITGEEFITSKEFSPKKEENREI</sequence>
<keyword evidence="2" id="KW-0732">Signal</keyword>
<gene>
    <name evidence="3" type="ORF">U0035_01310</name>
</gene>
<evidence type="ECO:0000256" key="1">
    <source>
        <dbReference type="SAM" id="MobiDB-lite"/>
    </source>
</evidence>
<organism evidence="3 4">
    <name type="scientific">Niabella yanshanensis</name>
    <dbReference type="NCBI Taxonomy" id="577386"/>
    <lineage>
        <taxon>Bacteria</taxon>
        <taxon>Pseudomonadati</taxon>
        <taxon>Bacteroidota</taxon>
        <taxon>Chitinophagia</taxon>
        <taxon>Chitinophagales</taxon>
        <taxon>Chitinophagaceae</taxon>
        <taxon>Niabella</taxon>
    </lineage>
</organism>
<feature type="signal peptide" evidence="2">
    <location>
        <begin position="1"/>
        <end position="23"/>
    </location>
</feature>
<reference evidence="3 4" key="1">
    <citation type="submission" date="2023-12" db="EMBL/GenBank/DDBJ databases">
        <title>Genome sequencing and assembly of bacterial species from a model synthetic community.</title>
        <authorList>
            <person name="Hogle S.L."/>
        </authorList>
    </citation>
    <scope>NUCLEOTIDE SEQUENCE [LARGE SCALE GENOMIC DNA]</scope>
    <source>
        <strain evidence="3 4">HAMBI_3031</strain>
    </source>
</reference>
<dbReference type="EMBL" id="CP139960">
    <property type="protein sequence ID" value="WQD38780.1"/>
    <property type="molecule type" value="Genomic_DNA"/>
</dbReference>
<accession>A0ABZ0W688</accession>
<feature type="chain" id="PRO_5045269785" evidence="2">
    <location>
        <begin position="24"/>
        <end position="113"/>
    </location>
</feature>
<feature type="compositionally biased region" description="Basic residues" evidence="1">
    <location>
        <begin position="49"/>
        <end position="59"/>
    </location>
</feature>
<dbReference type="Proteomes" id="UP001325680">
    <property type="component" value="Chromosome"/>
</dbReference>
<dbReference type="RefSeq" id="WP_114792702.1">
    <property type="nucleotide sequence ID" value="NZ_CP139960.1"/>
</dbReference>
<name>A0ABZ0W688_9BACT</name>
<proteinExistence type="predicted"/>
<evidence type="ECO:0000256" key="2">
    <source>
        <dbReference type="SAM" id="SignalP"/>
    </source>
</evidence>
<evidence type="ECO:0000313" key="4">
    <source>
        <dbReference type="Proteomes" id="UP001325680"/>
    </source>
</evidence>
<protein>
    <submittedName>
        <fullName evidence="3">Uncharacterized protein</fullName>
    </submittedName>
</protein>
<keyword evidence="4" id="KW-1185">Reference proteome</keyword>
<evidence type="ECO:0000313" key="3">
    <source>
        <dbReference type="EMBL" id="WQD38780.1"/>
    </source>
</evidence>
<feature type="region of interest" description="Disordered" evidence="1">
    <location>
        <begin position="22"/>
        <end position="72"/>
    </location>
</feature>